<protein>
    <submittedName>
        <fullName evidence="2">AlNc14C602G12225 protein</fullName>
    </submittedName>
</protein>
<name>F0X1D3_9STRA</name>
<proteinExistence type="predicted"/>
<evidence type="ECO:0000313" key="2">
    <source>
        <dbReference type="EMBL" id="CCA27610.1"/>
    </source>
</evidence>
<organism evidence="2">
    <name type="scientific">Albugo laibachii Nc14</name>
    <dbReference type="NCBI Taxonomy" id="890382"/>
    <lineage>
        <taxon>Eukaryota</taxon>
        <taxon>Sar</taxon>
        <taxon>Stramenopiles</taxon>
        <taxon>Oomycota</taxon>
        <taxon>Peronosporomycetes</taxon>
        <taxon>Albuginales</taxon>
        <taxon>Albuginaceae</taxon>
        <taxon>Albugo</taxon>
    </lineage>
</organism>
<reference evidence="2" key="2">
    <citation type="submission" date="2011-02" db="EMBL/GenBank/DDBJ databases">
        <authorList>
            <person name="MacLean D."/>
        </authorList>
    </citation>
    <scope>NUCLEOTIDE SEQUENCE</scope>
</reference>
<dbReference type="AlphaFoldDB" id="F0X1D3"/>
<accession>F0X1D3</accession>
<dbReference type="EMBL" id="FR824614">
    <property type="protein sequence ID" value="CCA27610.1"/>
    <property type="molecule type" value="Genomic_DNA"/>
</dbReference>
<sequence>MRRNMTSAHREHNVAAGNKRNNVSGNPYIFPCKRVPAYQRLENREEISEFPRSKWIASGFYYHVTDGFKFSAWRGFQLINKSIDSGFS</sequence>
<gene>
    <name evidence="2" type="primary">AlNc14C602G12225</name>
    <name evidence="2" type="ORF">ALNC14_137540</name>
</gene>
<dbReference type="HOGENOM" id="CLU_2594793_0_0_1"/>
<feature type="region of interest" description="Disordered" evidence="1">
    <location>
        <begin position="1"/>
        <end position="22"/>
    </location>
</feature>
<reference evidence="2" key="1">
    <citation type="journal article" date="2011" name="PLoS Biol.">
        <title>Gene gain and loss during evolution of obligate parasitism in the white rust pathogen of Arabidopsis thaliana.</title>
        <authorList>
            <person name="Kemen E."/>
            <person name="Gardiner A."/>
            <person name="Schultz-Larsen T."/>
            <person name="Kemen A.C."/>
            <person name="Balmuth A.L."/>
            <person name="Robert-Seilaniantz A."/>
            <person name="Bailey K."/>
            <person name="Holub E."/>
            <person name="Studholme D.J."/>
            <person name="Maclean D."/>
            <person name="Jones J.D."/>
        </authorList>
    </citation>
    <scope>NUCLEOTIDE SEQUENCE</scope>
</reference>
<evidence type="ECO:0000256" key="1">
    <source>
        <dbReference type="SAM" id="MobiDB-lite"/>
    </source>
</evidence>